<gene>
    <name evidence="2" type="ORF">PHLGIDRAFT_14353</name>
</gene>
<evidence type="ECO:0000313" key="3">
    <source>
        <dbReference type="Proteomes" id="UP000053257"/>
    </source>
</evidence>
<reference evidence="2 3" key="1">
    <citation type="journal article" date="2014" name="PLoS Genet.">
        <title>Analysis of the Phlebiopsis gigantea genome, transcriptome and secretome provides insight into its pioneer colonization strategies of wood.</title>
        <authorList>
            <person name="Hori C."/>
            <person name="Ishida T."/>
            <person name="Igarashi K."/>
            <person name="Samejima M."/>
            <person name="Suzuki H."/>
            <person name="Master E."/>
            <person name="Ferreira P."/>
            <person name="Ruiz-Duenas F.J."/>
            <person name="Held B."/>
            <person name="Canessa P."/>
            <person name="Larrondo L.F."/>
            <person name="Schmoll M."/>
            <person name="Druzhinina I.S."/>
            <person name="Kubicek C.P."/>
            <person name="Gaskell J.A."/>
            <person name="Kersten P."/>
            <person name="St John F."/>
            <person name="Glasner J."/>
            <person name="Sabat G."/>
            <person name="Splinter BonDurant S."/>
            <person name="Syed K."/>
            <person name="Yadav J."/>
            <person name="Mgbeahuruike A.C."/>
            <person name="Kovalchuk A."/>
            <person name="Asiegbu F.O."/>
            <person name="Lackner G."/>
            <person name="Hoffmeister D."/>
            <person name="Rencoret J."/>
            <person name="Gutierrez A."/>
            <person name="Sun H."/>
            <person name="Lindquist E."/>
            <person name="Barry K."/>
            <person name="Riley R."/>
            <person name="Grigoriev I.V."/>
            <person name="Henrissat B."/>
            <person name="Kues U."/>
            <person name="Berka R.M."/>
            <person name="Martinez A.T."/>
            <person name="Covert S.F."/>
            <person name="Blanchette R.A."/>
            <person name="Cullen D."/>
        </authorList>
    </citation>
    <scope>NUCLEOTIDE SEQUENCE [LARGE SCALE GENOMIC DNA]</scope>
    <source>
        <strain evidence="2 3">11061_1 CR5-6</strain>
    </source>
</reference>
<dbReference type="EMBL" id="KN840535">
    <property type="protein sequence ID" value="KIP05749.1"/>
    <property type="molecule type" value="Genomic_DNA"/>
</dbReference>
<sequence>MDLGGPPQAMGYAEPAPETVEDSLLHLGMRLCKFCNGWFKAKGITNHTKGCVNRSDRKRKDQEYEAMIAKRARVGYGPTTSPRIGHGEAILPSNAGPGPATIHVEHGHEDALEPSNSSNLQQSVTDSLGYIQTSFEVQDAAFDPPDHAHHSNAYNSIHVDDNGTVCCAGPEDTDSDEEIGATNDETGNEADNEDENDVETANADLSAASARGTSAHTRILRNEYEAQQDDDDEDRPHGGNKFFPS</sequence>
<proteinExistence type="predicted"/>
<protein>
    <submittedName>
        <fullName evidence="2">Uncharacterized protein</fullName>
    </submittedName>
</protein>
<evidence type="ECO:0000256" key="1">
    <source>
        <dbReference type="SAM" id="MobiDB-lite"/>
    </source>
</evidence>
<evidence type="ECO:0000313" key="2">
    <source>
        <dbReference type="EMBL" id="KIP05749.1"/>
    </source>
</evidence>
<organism evidence="2 3">
    <name type="scientific">Phlebiopsis gigantea (strain 11061_1 CR5-6)</name>
    <name type="common">White-rot fungus</name>
    <name type="synonym">Peniophora gigantea</name>
    <dbReference type="NCBI Taxonomy" id="745531"/>
    <lineage>
        <taxon>Eukaryota</taxon>
        <taxon>Fungi</taxon>
        <taxon>Dikarya</taxon>
        <taxon>Basidiomycota</taxon>
        <taxon>Agaricomycotina</taxon>
        <taxon>Agaricomycetes</taxon>
        <taxon>Polyporales</taxon>
        <taxon>Phanerochaetaceae</taxon>
        <taxon>Phlebiopsis</taxon>
    </lineage>
</organism>
<keyword evidence="3" id="KW-1185">Reference proteome</keyword>
<feature type="region of interest" description="Disordered" evidence="1">
    <location>
        <begin position="142"/>
        <end position="245"/>
    </location>
</feature>
<dbReference type="HOGENOM" id="CLU_1133933_0_0_1"/>
<dbReference type="Proteomes" id="UP000053257">
    <property type="component" value="Unassembled WGS sequence"/>
</dbReference>
<dbReference type="AlphaFoldDB" id="A0A0C3NL43"/>
<name>A0A0C3NL43_PHLG1</name>
<feature type="compositionally biased region" description="Acidic residues" evidence="1">
    <location>
        <begin position="186"/>
        <end position="198"/>
    </location>
</feature>
<accession>A0A0C3NL43</accession>